<organism evidence="2 3">
    <name type="scientific">Gordonia humi</name>
    <dbReference type="NCBI Taxonomy" id="686429"/>
    <lineage>
        <taxon>Bacteria</taxon>
        <taxon>Bacillati</taxon>
        <taxon>Actinomycetota</taxon>
        <taxon>Actinomycetes</taxon>
        <taxon>Mycobacteriales</taxon>
        <taxon>Gordoniaceae</taxon>
        <taxon>Gordonia</taxon>
    </lineage>
</organism>
<feature type="domain" description="4Fe-4S Wbl-type" evidence="1">
    <location>
        <begin position="29"/>
        <end position="96"/>
    </location>
</feature>
<reference evidence="2 3" key="1">
    <citation type="submission" date="2020-08" db="EMBL/GenBank/DDBJ databases">
        <title>Sequencing the genomes of 1000 actinobacteria strains.</title>
        <authorList>
            <person name="Klenk H.-P."/>
        </authorList>
    </citation>
    <scope>NUCLEOTIDE SEQUENCE [LARGE SCALE GENOMIC DNA]</scope>
    <source>
        <strain evidence="2 3">DSM 45298</strain>
    </source>
</reference>
<dbReference type="PROSITE" id="PS51674">
    <property type="entry name" value="4FE4S_WBL"/>
    <property type="match status" value="1"/>
</dbReference>
<dbReference type="Proteomes" id="UP000551501">
    <property type="component" value="Unassembled WGS sequence"/>
</dbReference>
<evidence type="ECO:0000259" key="1">
    <source>
        <dbReference type="PROSITE" id="PS51674"/>
    </source>
</evidence>
<gene>
    <name evidence="2" type="ORF">BKA16_001290</name>
</gene>
<dbReference type="AlphaFoldDB" id="A0A840EWN2"/>
<protein>
    <recommendedName>
        <fullName evidence="1">4Fe-4S Wbl-type domain-containing protein</fullName>
    </recommendedName>
</protein>
<evidence type="ECO:0000313" key="3">
    <source>
        <dbReference type="Proteomes" id="UP000551501"/>
    </source>
</evidence>
<proteinExistence type="predicted"/>
<keyword evidence="3" id="KW-1185">Reference proteome</keyword>
<sequence>MRGRNLDPAACERLMHRMLWLAPKLTDAACTRNPQLFDSKALDESVDAAADRHEQAAAICWRCPALRACRDYMDSVGRDRRVDGVIAARIPAPSAGVGRPRKAAS</sequence>
<dbReference type="InterPro" id="IPR034768">
    <property type="entry name" value="4FE4S_WBL"/>
</dbReference>
<name>A0A840EWN2_9ACTN</name>
<dbReference type="EMBL" id="JACIFP010000001">
    <property type="protein sequence ID" value="MBB4134738.1"/>
    <property type="molecule type" value="Genomic_DNA"/>
</dbReference>
<dbReference type="RefSeq" id="WP_183369867.1">
    <property type="nucleotide sequence ID" value="NZ_BAABHL010000083.1"/>
</dbReference>
<comment type="caution">
    <text evidence="2">The sequence shown here is derived from an EMBL/GenBank/DDBJ whole genome shotgun (WGS) entry which is preliminary data.</text>
</comment>
<evidence type="ECO:0000313" key="2">
    <source>
        <dbReference type="EMBL" id="MBB4134738.1"/>
    </source>
</evidence>
<accession>A0A840EWN2</accession>